<gene>
    <name evidence="2" type="ORF">DSM3645_15665</name>
</gene>
<evidence type="ECO:0000256" key="1">
    <source>
        <dbReference type="SAM" id="Phobius"/>
    </source>
</evidence>
<comment type="caution">
    <text evidence="2">The sequence shown here is derived from an EMBL/GenBank/DDBJ whole genome shotgun (WGS) entry which is preliminary data.</text>
</comment>
<dbReference type="AlphaFoldDB" id="A3ZZ47"/>
<dbReference type="OrthoDB" id="301648at2"/>
<dbReference type="STRING" id="314230.DSM3645_15665"/>
<keyword evidence="1" id="KW-1133">Transmembrane helix</keyword>
<feature type="transmembrane region" description="Helical" evidence="1">
    <location>
        <begin position="170"/>
        <end position="192"/>
    </location>
</feature>
<name>A3ZZ47_9BACT</name>
<protein>
    <submittedName>
        <fullName evidence="2">Uncharacterized protein</fullName>
    </submittedName>
</protein>
<keyword evidence="1" id="KW-0812">Transmembrane</keyword>
<feature type="transmembrane region" description="Helical" evidence="1">
    <location>
        <begin position="54"/>
        <end position="73"/>
    </location>
</feature>
<evidence type="ECO:0000313" key="3">
    <source>
        <dbReference type="Proteomes" id="UP000004358"/>
    </source>
</evidence>
<keyword evidence="1" id="KW-0472">Membrane</keyword>
<reference evidence="2 3" key="1">
    <citation type="submission" date="2006-02" db="EMBL/GenBank/DDBJ databases">
        <authorList>
            <person name="Amann R."/>
            <person name="Ferriera S."/>
            <person name="Johnson J."/>
            <person name="Kravitz S."/>
            <person name="Halpern A."/>
            <person name="Remington K."/>
            <person name="Beeson K."/>
            <person name="Tran B."/>
            <person name="Rogers Y.-H."/>
            <person name="Friedman R."/>
            <person name="Venter J.C."/>
        </authorList>
    </citation>
    <scope>NUCLEOTIDE SEQUENCE [LARGE SCALE GENOMIC DNA]</scope>
    <source>
        <strain evidence="2 3">DSM 3645</strain>
    </source>
</reference>
<organism evidence="2 3">
    <name type="scientific">Blastopirellula marina DSM 3645</name>
    <dbReference type="NCBI Taxonomy" id="314230"/>
    <lineage>
        <taxon>Bacteria</taxon>
        <taxon>Pseudomonadati</taxon>
        <taxon>Planctomycetota</taxon>
        <taxon>Planctomycetia</taxon>
        <taxon>Pirellulales</taxon>
        <taxon>Pirellulaceae</taxon>
        <taxon>Blastopirellula</taxon>
    </lineage>
</organism>
<dbReference type="RefSeq" id="WP_002651031.1">
    <property type="nucleotide sequence ID" value="NZ_CH672376.1"/>
</dbReference>
<dbReference type="Proteomes" id="UP000004358">
    <property type="component" value="Unassembled WGS sequence"/>
</dbReference>
<feature type="transmembrane region" description="Helical" evidence="1">
    <location>
        <begin position="80"/>
        <end position="99"/>
    </location>
</feature>
<accession>A3ZZ47</accession>
<feature type="transmembrane region" description="Helical" evidence="1">
    <location>
        <begin position="105"/>
        <end position="123"/>
    </location>
</feature>
<proteinExistence type="predicted"/>
<dbReference type="EMBL" id="AANZ01000023">
    <property type="protein sequence ID" value="EAQ78228.1"/>
    <property type="molecule type" value="Genomic_DNA"/>
</dbReference>
<sequence length="234" mass="25824">MNDLSESSGEEIQSQPHLSRETASARFRVSRTRLILAVALAPLPLWLIDPNQGLFGVCYVISSVTLFGAILWFRARDIPFLNLTLSSCTATFLFLHTPGDRSPGLAFLALLVIPVVGLLRWIGSRGFRSAAGATQCVWVLYSAVFPYAYFNVATLELLYEAGLAPIPSPTELLACSLMRVFVGLFLVANLYWAATDRREALDQRSGRGVCYEATMLVLPYATLIAFVVVLRSQW</sequence>
<feature type="transmembrane region" description="Helical" evidence="1">
    <location>
        <begin position="130"/>
        <end position="150"/>
    </location>
</feature>
<dbReference type="HOGENOM" id="CLU_1183180_0_0_0"/>
<feature type="transmembrane region" description="Helical" evidence="1">
    <location>
        <begin position="213"/>
        <end position="230"/>
    </location>
</feature>
<evidence type="ECO:0000313" key="2">
    <source>
        <dbReference type="EMBL" id="EAQ78228.1"/>
    </source>
</evidence>